<gene>
    <name evidence="3" type="ORF">OC846_000955</name>
</gene>
<reference evidence="3" key="1">
    <citation type="journal article" date="2023" name="PhytoFront">
        <title>Draft Genome Resources of Seven Strains of Tilletia horrida, Causal Agent of Kernel Smut of Rice.</title>
        <authorList>
            <person name="Khanal S."/>
            <person name="Antony Babu S."/>
            <person name="Zhou X.G."/>
        </authorList>
    </citation>
    <scope>NUCLEOTIDE SEQUENCE</scope>
    <source>
        <strain evidence="3">TX6</strain>
    </source>
</reference>
<feature type="signal peptide" evidence="2">
    <location>
        <begin position="1"/>
        <end position="20"/>
    </location>
</feature>
<feature type="region of interest" description="Disordered" evidence="1">
    <location>
        <begin position="183"/>
        <end position="236"/>
    </location>
</feature>
<dbReference type="Proteomes" id="UP001176517">
    <property type="component" value="Unassembled WGS sequence"/>
</dbReference>
<name>A0AAN6GU77_9BASI</name>
<feature type="compositionally biased region" description="Low complexity" evidence="1">
    <location>
        <begin position="188"/>
        <end position="232"/>
    </location>
</feature>
<proteinExistence type="predicted"/>
<evidence type="ECO:0000256" key="2">
    <source>
        <dbReference type="SAM" id="SignalP"/>
    </source>
</evidence>
<feature type="chain" id="PRO_5042929165" description="Ig-like domain-containing protein" evidence="2">
    <location>
        <begin position="21"/>
        <end position="266"/>
    </location>
</feature>
<keyword evidence="4" id="KW-1185">Reference proteome</keyword>
<accession>A0AAN6GU77</accession>
<protein>
    <recommendedName>
        <fullName evidence="5">Ig-like domain-containing protein</fullName>
    </recommendedName>
</protein>
<dbReference type="AlphaFoldDB" id="A0AAN6GU77"/>
<keyword evidence="2" id="KW-0732">Signal</keyword>
<evidence type="ECO:0008006" key="5">
    <source>
        <dbReference type="Google" id="ProtNLM"/>
    </source>
</evidence>
<comment type="caution">
    <text evidence="3">The sequence shown here is derived from an EMBL/GenBank/DDBJ whole genome shotgun (WGS) entry which is preliminary data.</text>
</comment>
<dbReference type="EMBL" id="JAPDMZ010000011">
    <property type="protein sequence ID" value="KAK0556767.1"/>
    <property type="molecule type" value="Genomic_DNA"/>
</dbReference>
<evidence type="ECO:0000313" key="3">
    <source>
        <dbReference type="EMBL" id="KAK0556767.1"/>
    </source>
</evidence>
<sequence>MKLFTAAALFSLCALTRAHGRSQLDTPHRLVKRQEPQPTGTLYVNSPACGYFQCAVNYTTGQLVTVNWLDAPKNGNVQVALMTDNSEVLAYNITQAPPTVPQNYCDSDEGLGVAVSGRTCGRVEFLMPSLVATGNYSFRVNSLPPAPYEEQYTDVVLVRHTRDDVPFALLPLKGADGQMYTPTAVGDAPASSTSSSAAAAPSTNGASGATSPTTAPASSTPASSQPAATTTSVKGGAGASLGSPLGLISLAISAASLCAASALLFP</sequence>
<organism evidence="3 4">
    <name type="scientific">Tilletia horrida</name>
    <dbReference type="NCBI Taxonomy" id="155126"/>
    <lineage>
        <taxon>Eukaryota</taxon>
        <taxon>Fungi</taxon>
        <taxon>Dikarya</taxon>
        <taxon>Basidiomycota</taxon>
        <taxon>Ustilaginomycotina</taxon>
        <taxon>Exobasidiomycetes</taxon>
        <taxon>Tilletiales</taxon>
        <taxon>Tilletiaceae</taxon>
        <taxon>Tilletia</taxon>
    </lineage>
</organism>
<evidence type="ECO:0000313" key="4">
    <source>
        <dbReference type="Proteomes" id="UP001176517"/>
    </source>
</evidence>
<evidence type="ECO:0000256" key="1">
    <source>
        <dbReference type="SAM" id="MobiDB-lite"/>
    </source>
</evidence>